<dbReference type="InterPro" id="IPR041682">
    <property type="entry name" value="AAA_14"/>
</dbReference>
<name>A0AAE3P3J0_9BACT</name>
<dbReference type="Pfam" id="PF13635">
    <property type="entry name" value="DUF4143"/>
    <property type="match status" value="1"/>
</dbReference>
<dbReference type="SUPFAM" id="SSF52540">
    <property type="entry name" value="P-loop containing nucleoside triphosphate hydrolases"/>
    <property type="match status" value="1"/>
</dbReference>
<comment type="caution">
    <text evidence="3">The sequence shown here is derived from an EMBL/GenBank/DDBJ whole genome shotgun (WGS) entry which is preliminary data.</text>
</comment>
<evidence type="ECO:0000313" key="3">
    <source>
        <dbReference type="EMBL" id="MDF2953040.1"/>
    </source>
</evidence>
<dbReference type="PANTHER" id="PTHR33295">
    <property type="entry name" value="ATPASE"/>
    <property type="match status" value="1"/>
</dbReference>
<gene>
    <name evidence="3" type="ORF">OD816_000285</name>
</gene>
<evidence type="ECO:0000313" key="4">
    <source>
        <dbReference type="Proteomes" id="UP001144110"/>
    </source>
</evidence>
<dbReference type="Pfam" id="PF13173">
    <property type="entry name" value="AAA_14"/>
    <property type="match status" value="1"/>
</dbReference>
<feature type="domain" description="DUF4143" evidence="2">
    <location>
        <begin position="241"/>
        <end position="382"/>
    </location>
</feature>
<reference evidence="3" key="1">
    <citation type="submission" date="2022-11" db="EMBL/GenBank/DDBJ databases">
        <title>Candidatus Alkanophaga archaea from heated hydrothermal vent sediment oxidize petroleum alkanes.</title>
        <authorList>
            <person name="Zehnle H."/>
            <person name="Laso-Perez R."/>
            <person name="Lipp J."/>
            <person name="Teske A."/>
            <person name="Wegener G."/>
        </authorList>
    </citation>
    <scope>NUCLEOTIDE SEQUENCE</scope>
    <source>
        <strain evidence="3">MCA70</strain>
    </source>
</reference>
<proteinExistence type="predicted"/>
<accession>A0AAE3P3J0</accession>
<organism evidence="3 4">
    <name type="scientific">Candidatus Thermodesulfobacterium syntrophicum</name>
    <dbReference type="NCBI Taxonomy" id="3060442"/>
    <lineage>
        <taxon>Bacteria</taxon>
        <taxon>Pseudomonadati</taxon>
        <taxon>Thermodesulfobacteriota</taxon>
        <taxon>Thermodesulfobacteria</taxon>
        <taxon>Thermodesulfobacteriales</taxon>
        <taxon>Thermodesulfobacteriaceae</taxon>
        <taxon>Thermodesulfobacterium</taxon>
    </lineage>
</organism>
<dbReference type="Proteomes" id="UP001144110">
    <property type="component" value="Unassembled WGS sequence"/>
</dbReference>
<evidence type="ECO:0000259" key="1">
    <source>
        <dbReference type="Pfam" id="PF13173"/>
    </source>
</evidence>
<protein>
    <submittedName>
        <fullName evidence="3">ATPase</fullName>
    </submittedName>
</protein>
<feature type="domain" description="AAA" evidence="1">
    <location>
        <begin position="39"/>
        <end position="172"/>
    </location>
</feature>
<dbReference type="AlphaFoldDB" id="A0AAE3P3J0"/>
<dbReference type="InterPro" id="IPR027417">
    <property type="entry name" value="P-loop_NTPase"/>
</dbReference>
<sequence length="436" mass="51544">MLHLITFNRWWDTGKVPEIYLKPFKRKLFNKILKFLDTRQIILIYGLRRVGKTVLIYQLIDYLLKIGIDKKYIFYFTFDEKVASLKELLEEYAGLVLGKDILTAGKIYVFLDEIQKLKDWQEQLKLFYDLYPNIKFIVTGSASLVISKGVKESLAGRVYEFVLPLLSFREYLNFFGKNIPQIKNIYNFSELKEIYLKRENIFPLFFSYLKTGGFIEIAGEEDDFKIKEYSKSILERVILGDIPLSFKIKEPLILKDIIELIASNPGFLLDYTKLAEVFKKDKRVISNYVFYLNYALLVKVLSNFSGSKFSSGRKLKKVYLASTNFIFQFFQEKFFDSEFIGKIIENVVANFLKTDFFWRERKNEVDFVLEDKMEKIPIEVKWKEKIKTNDLKGILSFCKKFNSNKGIILTKDELKTEKFGSTELYFIPIWTYLLHI</sequence>
<dbReference type="PANTHER" id="PTHR33295:SF8">
    <property type="entry name" value="AAA+ ATPASE DOMAIN-CONTAINING PROTEIN"/>
    <property type="match status" value="1"/>
</dbReference>
<dbReference type="InterPro" id="IPR025420">
    <property type="entry name" value="DUF4143"/>
</dbReference>
<dbReference type="Gene3D" id="3.40.50.300">
    <property type="entry name" value="P-loop containing nucleotide triphosphate hydrolases"/>
    <property type="match status" value="1"/>
</dbReference>
<dbReference type="EMBL" id="JAPHEG010000001">
    <property type="protein sequence ID" value="MDF2953040.1"/>
    <property type="molecule type" value="Genomic_DNA"/>
</dbReference>
<evidence type="ECO:0000259" key="2">
    <source>
        <dbReference type="Pfam" id="PF13635"/>
    </source>
</evidence>